<evidence type="ECO:0000313" key="3">
    <source>
        <dbReference type="Proteomes" id="UP000003635"/>
    </source>
</evidence>
<dbReference type="RefSeq" id="WP_007254356.1">
    <property type="nucleotide sequence ID" value="NZ_CH724107.1"/>
</dbReference>
<reference evidence="2 3" key="1">
    <citation type="journal article" date="2010" name="J. Bacteriol.">
        <title>Genome sequences of Oceanicola granulosus HTCC2516(T) and Oceanicola batsensis HTCC2597(TDelta).</title>
        <authorList>
            <person name="Thrash J.C."/>
            <person name="Cho J.C."/>
            <person name="Vergin K.L."/>
            <person name="Giovannoni S.J."/>
        </authorList>
    </citation>
    <scope>NUCLEOTIDE SEQUENCE [LARGE SCALE GENOMIC DNA]</scope>
    <source>
        <strain evidence="3">ATCC BAA-861 / DSM 15982 / KCTC 12143 / HTCC2516</strain>
    </source>
</reference>
<organism evidence="2 3">
    <name type="scientific">Oceanicola granulosus (strain ATCC BAA-861 / DSM 15982 / KCTC 12143 / HTCC2516)</name>
    <dbReference type="NCBI Taxonomy" id="314256"/>
    <lineage>
        <taxon>Bacteria</taxon>
        <taxon>Pseudomonadati</taxon>
        <taxon>Pseudomonadota</taxon>
        <taxon>Alphaproteobacteria</taxon>
        <taxon>Rhodobacterales</taxon>
        <taxon>Roseobacteraceae</taxon>
        <taxon>Oceanicola</taxon>
    </lineage>
</organism>
<dbReference type="eggNOG" id="COG2971">
    <property type="taxonomic scope" value="Bacteria"/>
</dbReference>
<dbReference type="GO" id="GO:0016301">
    <property type="term" value="F:kinase activity"/>
    <property type="evidence" value="ECO:0007669"/>
    <property type="project" value="UniProtKB-KW"/>
</dbReference>
<dbReference type="Pfam" id="PF01869">
    <property type="entry name" value="BcrAD_BadFG"/>
    <property type="match status" value="1"/>
</dbReference>
<evidence type="ECO:0000313" key="2">
    <source>
        <dbReference type="EMBL" id="EAR51056.1"/>
    </source>
</evidence>
<dbReference type="EMBL" id="AAOT01000018">
    <property type="protein sequence ID" value="EAR51056.1"/>
    <property type="molecule type" value="Genomic_DNA"/>
</dbReference>
<keyword evidence="2" id="KW-0418">Kinase</keyword>
<dbReference type="InterPro" id="IPR052519">
    <property type="entry name" value="Euk-type_GlcNAc_Kinase"/>
</dbReference>
<proteinExistence type="predicted"/>
<accession>Q2CEE1</accession>
<dbReference type="CDD" id="cd24082">
    <property type="entry name" value="ASKHA_NBD_GspK-like"/>
    <property type="match status" value="1"/>
</dbReference>
<name>Q2CEE1_OCEGH</name>
<dbReference type="Gene3D" id="3.30.420.40">
    <property type="match status" value="2"/>
</dbReference>
<keyword evidence="3" id="KW-1185">Reference proteome</keyword>
<evidence type="ECO:0000259" key="1">
    <source>
        <dbReference type="Pfam" id="PF01869"/>
    </source>
</evidence>
<comment type="caution">
    <text evidence="2">The sequence shown here is derived from an EMBL/GenBank/DDBJ whole genome shotgun (WGS) entry which is preliminary data.</text>
</comment>
<dbReference type="InterPro" id="IPR043129">
    <property type="entry name" value="ATPase_NBD"/>
</dbReference>
<dbReference type="InterPro" id="IPR002731">
    <property type="entry name" value="ATPase_BadF"/>
</dbReference>
<sequence length="299" mass="29734">MSEATWAFCLDIGGSKTTGALFAPDGREVARAATGPGALSLGAPVAEAAIRDIWRQVGDGRPADRVLLCAGIAGSGFRDRVAALSAALLDFAGTRFVDDGYGLALAATAGRPGALIAVGTGVAALQLLPGGTFRSLSGWGFPGGDLGGGAWIGLQAVGALTRNLDGLAVASPMGQALADALQDHLGGTASAIMERITGGKASDYARLAPIVLAAAEAGDQAAQDIVRRAGAEIGALGEALTGGSGVLYLTGGLAAELAPAARAAAPGLDWRPVRVDPLRGLLLLVENKIAAGPMLPRRG</sequence>
<feature type="domain" description="ATPase BadF/BadG/BcrA/BcrD type" evidence="1">
    <location>
        <begin position="11"/>
        <end position="255"/>
    </location>
</feature>
<dbReference type="Proteomes" id="UP000003635">
    <property type="component" value="Unassembled WGS sequence"/>
</dbReference>
<gene>
    <name evidence="2" type="ORF">OG2516_04139</name>
</gene>
<dbReference type="PANTHER" id="PTHR43190">
    <property type="entry name" value="N-ACETYL-D-GLUCOSAMINE KINASE"/>
    <property type="match status" value="1"/>
</dbReference>
<keyword evidence="2" id="KW-0808">Transferase</keyword>
<dbReference type="OrthoDB" id="63487at2"/>
<dbReference type="PANTHER" id="PTHR43190:SF3">
    <property type="entry name" value="N-ACETYL-D-GLUCOSAMINE KINASE"/>
    <property type="match status" value="1"/>
</dbReference>
<dbReference type="STRING" id="314256.OG2516_04139"/>
<dbReference type="SUPFAM" id="SSF53067">
    <property type="entry name" value="Actin-like ATPase domain"/>
    <property type="match status" value="2"/>
</dbReference>
<protein>
    <submittedName>
        <fullName evidence="2">Probable N-acetylglucosamine kinase</fullName>
    </submittedName>
</protein>
<dbReference type="AlphaFoldDB" id="Q2CEE1"/>
<dbReference type="HOGENOM" id="CLU_016274_2_0_5"/>